<protein>
    <submittedName>
        <fullName evidence="1">Uncharacterized protein</fullName>
    </submittedName>
</protein>
<reference evidence="2" key="1">
    <citation type="journal article" date="2016" name="Genome Announc.">
        <title>Revised genome sequence of the purple photosynthetic bacterium Blastochloris viridis.</title>
        <authorList>
            <person name="Liu L.N."/>
            <person name="Faulkner M."/>
            <person name="Liu X."/>
            <person name="Huang F."/>
            <person name="Darby A.C."/>
            <person name="Hall N."/>
        </authorList>
    </citation>
    <scope>NUCLEOTIDE SEQUENCE [LARGE SCALE GENOMIC DNA]</scope>
    <source>
        <strain evidence="2">ATCC 19567 / DSM 133 / F</strain>
    </source>
</reference>
<name>A0A0P0JF72_BLAVI</name>
<sequence>MRYRDIGLSRPRDVDRDGCIRDRLPETRRIFAAGSVALRILRFSPTDSDPF</sequence>
<dbReference type="AlphaFoldDB" id="A0A0P0JF72"/>
<dbReference type="KEGG" id="bvr:BVIR_1109"/>
<evidence type="ECO:0000313" key="1">
    <source>
        <dbReference type="EMBL" id="CUU41559.1"/>
    </source>
</evidence>
<proteinExistence type="predicted"/>
<organism evidence="1 2">
    <name type="scientific">Blastochloris viridis</name>
    <name type="common">Rhodopseudomonas viridis</name>
    <dbReference type="NCBI Taxonomy" id="1079"/>
    <lineage>
        <taxon>Bacteria</taxon>
        <taxon>Pseudomonadati</taxon>
        <taxon>Pseudomonadota</taxon>
        <taxon>Alphaproteobacteria</taxon>
        <taxon>Hyphomicrobiales</taxon>
        <taxon>Blastochloridaceae</taxon>
        <taxon>Blastochloris</taxon>
    </lineage>
</organism>
<gene>
    <name evidence="1" type="ORF">BVIRIDIS_05520</name>
</gene>
<dbReference type="EMBL" id="LN907867">
    <property type="protein sequence ID" value="CUU41559.1"/>
    <property type="molecule type" value="Genomic_DNA"/>
</dbReference>
<dbReference type="Proteomes" id="UP000065734">
    <property type="component" value="Chromosome I"/>
</dbReference>
<evidence type="ECO:0000313" key="2">
    <source>
        <dbReference type="Proteomes" id="UP000065734"/>
    </source>
</evidence>
<keyword evidence="2" id="KW-1185">Reference proteome</keyword>
<accession>A0A0P0JF72</accession>